<protein>
    <recommendedName>
        <fullName evidence="4">Dirigent protein</fullName>
    </recommendedName>
</protein>
<accession>A0ABR2DRV7</accession>
<dbReference type="Gene3D" id="2.40.480.10">
    <property type="entry name" value="Allene oxide cyclase-like"/>
    <property type="match status" value="1"/>
</dbReference>
<evidence type="ECO:0000256" key="4">
    <source>
        <dbReference type="RuleBase" id="RU363099"/>
    </source>
</evidence>
<evidence type="ECO:0000256" key="2">
    <source>
        <dbReference type="ARBA" id="ARBA00011738"/>
    </source>
</evidence>
<dbReference type="InterPro" id="IPR044859">
    <property type="entry name" value="Allene_oxi_cyc_Dirigent"/>
</dbReference>
<keyword evidence="3 4" id="KW-0964">Secreted</keyword>
<name>A0ABR2DRV7_9ROSI</name>
<evidence type="ECO:0000313" key="5">
    <source>
        <dbReference type="EMBL" id="KAK8545103.1"/>
    </source>
</evidence>
<evidence type="ECO:0000256" key="3">
    <source>
        <dbReference type="ARBA" id="ARBA00022525"/>
    </source>
</evidence>
<keyword evidence="6" id="KW-1185">Reference proteome</keyword>
<proteinExistence type="inferred from homology"/>
<comment type="subcellular location">
    <subcellularLocation>
        <location evidence="4">Secreted</location>
        <location evidence="4">Extracellular space</location>
        <location evidence="4">Apoplast</location>
    </subcellularLocation>
</comment>
<reference evidence="5 6" key="1">
    <citation type="journal article" date="2024" name="G3 (Bethesda)">
        <title>Genome assembly of Hibiscus sabdariffa L. provides insights into metabolisms of medicinal natural products.</title>
        <authorList>
            <person name="Kim T."/>
        </authorList>
    </citation>
    <scope>NUCLEOTIDE SEQUENCE [LARGE SCALE GENOMIC DNA]</scope>
    <source>
        <strain evidence="5">TK-2024</strain>
        <tissue evidence="5">Old leaves</tissue>
    </source>
</reference>
<comment type="caution">
    <text evidence="5">The sequence shown here is derived from an EMBL/GenBank/DDBJ whole genome shotgun (WGS) entry which is preliminary data.</text>
</comment>
<comment type="similarity">
    <text evidence="1 4">Belongs to the plant dirigent protein family.</text>
</comment>
<sequence length="237" mass="26202">MEDEPNSGIRSALLTKSESGRYGRFSRRNSVNSLRNDFMSRLPDKVRAGLDSESPYDIDDSKTKGLSSALADDDSFVRATDTKLLGLNKKEKLSHFKLYWHDIVGGRNPTAVPVVQPSTNSSTFFGLISVIDDPLTTGPEMSSKMVGRAQGFYSSASQQELGLLMAMNFAFMQGKYNGSTITIMGRNTVFSKVREMPVIGGSGLFRFARGYVQAKTHRFDPATGDAVVEYNCYVMHY</sequence>
<gene>
    <name evidence="5" type="ORF">V6N12_025952</name>
</gene>
<evidence type="ECO:0000256" key="1">
    <source>
        <dbReference type="ARBA" id="ARBA00010746"/>
    </source>
</evidence>
<evidence type="ECO:0000313" key="6">
    <source>
        <dbReference type="Proteomes" id="UP001472677"/>
    </source>
</evidence>
<dbReference type="Pfam" id="PF03018">
    <property type="entry name" value="Dirigent"/>
    <property type="match status" value="1"/>
</dbReference>
<keyword evidence="4" id="KW-0052">Apoplast</keyword>
<dbReference type="EMBL" id="JBBPBM010000023">
    <property type="protein sequence ID" value="KAK8545103.1"/>
    <property type="molecule type" value="Genomic_DNA"/>
</dbReference>
<organism evidence="5 6">
    <name type="scientific">Hibiscus sabdariffa</name>
    <name type="common">roselle</name>
    <dbReference type="NCBI Taxonomy" id="183260"/>
    <lineage>
        <taxon>Eukaryota</taxon>
        <taxon>Viridiplantae</taxon>
        <taxon>Streptophyta</taxon>
        <taxon>Embryophyta</taxon>
        <taxon>Tracheophyta</taxon>
        <taxon>Spermatophyta</taxon>
        <taxon>Magnoliopsida</taxon>
        <taxon>eudicotyledons</taxon>
        <taxon>Gunneridae</taxon>
        <taxon>Pentapetalae</taxon>
        <taxon>rosids</taxon>
        <taxon>malvids</taxon>
        <taxon>Malvales</taxon>
        <taxon>Malvaceae</taxon>
        <taxon>Malvoideae</taxon>
        <taxon>Hibiscus</taxon>
    </lineage>
</organism>
<comment type="subunit">
    <text evidence="2 4">Homodimer.</text>
</comment>
<comment type="function">
    <text evidence="4">Dirigent proteins impart stereoselectivity on the phenoxy radical-coupling reaction, yielding optically active lignans from two molecules of coniferyl alcohol in the biosynthesis of lignans, flavonolignans, and alkaloids and thus plays a central role in plant secondary metabolism.</text>
</comment>
<dbReference type="InterPro" id="IPR004265">
    <property type="entry name" value="Dirigent"/>
</dbReference>
<dbReference type="Proteomes" id="UP001472677">
    <property type="component" value="Unassembled WGS sequence"/>
</dbReference>
<dbReference type="PANTHER" id="PTHR21495">
    <property type="entry name" value="NUCLEOPORIN-RELATED"/>
    <property type="match status" value="1"/>
</dbReference>